<name>A0A8J2VEZ0_9BACL</name>
<dbReference type="EMBL" id="BMHQ01000015">
    <property type="protein sequence ID" value="GGE27848.1"/>
    <property type="molecule type" value="Genomic_DNA"/>
</dbReference>
<protein>
    <submittedName>
        <fullName evidence="1">Uncharacterized protein</fullName>
    </submittedName>
</protein>
<keyword evidence="2" id="KW-1185">Reference proteome</keyword>
<reference evidence="1" key="1">
    <citation type="journal article" date="2014" name="Int. J. Syst. Evol. Microbiol.">
        <title>Complete genome sequence of Corynebacterium casei LMG S-19264T (=DSM 44701T), isolated from a smear-ripened cheese.</title>
        <authorList>
            <consortium name="US DOE Joint Genome Institute (JGI-PGF)"/>
            <person name="Walter F."/>
            <person name="Albersmeier A."/>
            <person name="Kalinowski J."/>
            <person name="Ruckert C."/>
        </authorList>
    </citation>
    <scope>NUCLEOTIDE SEQUENCE</scope>
    <source>
        <strain evidence="1">CGMCC 1.15179</strain>
    </source>
</reference>
<evidence type="ECO:0000313" key="2">
    <source>
        <dbReference type="Proteomes" id="UP000625210"/>
    </source>
</evidence>
<proteinExistence type="predicted"/>
<reference evidence="1" key="2">
    <citation type="submission" date="2020-09" db="EMBL/GenBank/DDBJ databases">
        <authorList>
            <person name="Sun Q."/>
            <person name="Zhou Y."/>
        </authorList>
    </citation>
    <scope>NUCLEOTIDE SEQUENCE</scope>
    <source>
        <strain evidence="1">CGMCC 1.15179</strain>
    </source>
</reference>
<evidence type="ECO:0000313" key="1">
    <source>
        <dbReference type="EMBL" id="GGE27848.1"/>
    </source>
</evidence>
<dbReference type="Proteomes" id="UP000625210">
    <property type="component" value="Unassembled WGS sequence"/>
</dbReference>
<comment type="caution">
    <text evidence="1">The sequence shown here is derived from an EMBL/GenBank/DDBJ whole genome shotgun (WGS) entry which is preliminary data.</text>
</comment>
<gene>
    <name evidence="1" type="ORF">GCM10011571_32530</name>
</gene>
<organism evidence="1 2">
    <name type="scientific">Marinithermofilum abyssi</name>
    <dbReference type="NCBI Taxonomy" id="1571185"/>
    <lineage>
        <taxon>Bacteria</taxon>
        <taxon>Bacillati</taxon>
        <taxon>Bacillota</taxon>
        <taxon>Bacilli</taxon>
        <taxon>Bacillales</taxon>
        <taxon>Thermoactinomycetaceae</taxon>
        <taxon>Marinithermofilum</taxon>
    </lineage>
</organism>
<accession>A0A8J2VEZ0</accession>
<sequence>MLIHTILLDLVKPQIASKGTSEGLDVPPARIYPLPVFFVVFDVQTADFMTRKRLAYEKITQGRP</sequence>
<dbReference type="AlphaFoldDB" id="A0A8J2VEZ0"/>